<proteinExistence type="predicted"/>
<evidence type="ECO:0000256" key="1">
    <source>
        <dbReference type="SAM" id="MobiDB-lite"/>
    </source>
</evidence>
<gene>
    <name evidence="2" type="ORF">ANN_04945</name>
</gene>
<organism evidence="2 3">
    <name type="scientific">Periplaneta americana</name>
    <name type="common">American cockroach</name>
    <name type="synonym">Blatta americana</name>
    <dbReference type="NCBI Taxonomy" id="6978"/>
    <lineage>
        <taxon>Eukaryota</taxon>
        <taxon>Metazoa</taxon>
        <taxon>Ecdysozoa</taxon>
        <taxon>Arthropoda</taxon>
        <taxon>Hexapoda</taxon>
        <taxon>Insecta</taxon>
        <taxon>Pterygota</taxon>
        <taxon>Neoptera</taxon>
        <taxon>Polyneoptera</taxon>
        <taxon>Dictyoptera</taxon>
        <taxon>Blattodea</taxon>
        <taxon>Blattoidea</taxon>
        <taxon>Blattidae</taxon>
        <taxon>Blattinae</taxon>
        <taxon>Periplaneta</taxon>
    </lineage>
</organism>
<keyword evidence="3" id="KW-1185">Reference proteome</keyword>
<accession>A0ABQ8T9Q0</accession>
<reference evidence="2 3" key="1">
    <citation type="journal article" date="2022" name="Allergy">
        <title>Genome assembly and annotation of Periplaneta americana reveal a comprehensive cockroach allergen profile.</title>
        <authorList>
            <person name="Wang L."/>
            <person name="Xiong Q."/>
            <person name="Saelim N."/>
            <person name="Wang L."/>
            <person name="Nong W."/>
            <person name="Wan A.T."/>
            <person name="Shi M."/>
            <person name="Liu X."/>
            <person name="Cao Q."/>
            <person name="Hui J.H.L."/>
            <person name="Sookrung N."/>
            <person name="Leung T.F."/>
            <person name="Tungtrongchitr A."/>
            <person name="Tsui S.K.W."/>
        </authorList>
    </citation>
    <scope>NUCLEOTIDE SEQUENCE [LARGE SCALE GENOMIC DNA]</scope>
    <source>
        <strain evidence="2">PWHHKU_190912</strain>
    </source>
</reference>
<protein>
    <submittedName>
        <fullName evidence="2">Uncharacterized protein</fullName>
    </submittedName>
</protein>
<feature type="region of interest" description="Disordered" evidence="1">
    <location>
        <begin position="39"/>
        <end position="67"/>
    </location>
</feature>
<dbReference type="EMBL" id="JAJSOF020000013">
    <property type="protein sequence ID" value="KAJ4443277.1"/>
    <property type="molecule type" value="Genomic_DNA"/>
</dbReference>
<evidence type="ECO:0000313" key="3">
    <source>
        <dbReference type="Proteomes" id="UP001148838"/>
    </source>
</evidence>
<evidence type="ECO:0000313" key="2">
    <source>
        <dbReference type="EMBL" id="KAJ4443277.1"/>
    </source>
</evidence>
<sequence>MSPRSSTECYPAFTHTGMRQNPGKNFNQLWGIHRAKGCNRGSGSGSGEDIWLDNTTTDGHNQPPCEIPTRARESWASLEEYEYSSTN</sequence>
<comment type="caution">
    <text evidence="2">The sequence shown here is derived from an EMBL/GenBank/DDBJ whole genome shotgun (WGS) entry which is preliminary data.</text>
</comment>
<dbReference type="Proteomes" id="UP001148838">
    <property type="component" value="Unassembled WGS sequence"/>
</dbReference>
<name>A0ABQ8T9Q0_PERAM</name>